<reference evidence="2" key="1">
    <citation type="submission" date="2021-06" db="EMBL/GenBank/DDBJ databases">
        <title>Parelaphostrongylus tenuis whole genome reference sequence.</title>
        <authorList>
            <person name="Garwood T.J."/>
            <person name="Larsen P.A."/>
            <person name="Fountain-Jones N.M."/>
            <person name="Garbe J.R."/>
            <person name="Macchietto M.G."/>
            <person name="Kania S.A."/>
            <person name="Gerhold R.W."/>
            <person name="Richards J.E."/>
            <person name="Wolf T.M."/>
        </authorList>
    </citation>
    <scope>NUCLEOTIDE SEQUENCE</scope>
    <source>
        <strain evidence="2">MNPRO001-30</strain>
        <tissue evidence="2">Meninges</tissue>
    </source>
</reference>
<sequence length="118" mass="12928">MGSVRLPMNPSMILFLAAISTAFGCGVMPAQEASQHCLLKWSIHLHPLSRAFYGIAPNEELARGFVERLVMQTPSSQAQSQVFDVLKRQDRSALLANAVISAILGQLNVTINYKPMIC</sequence>
<evidence type="ECO:0000313" key="2">
    <source>
        <dbReference type="EMBL" id="KAJ1362767.1"/>
    </source>
</evidence>
<accession>A0AAD5N657</accession>
<dbReference type="PROSITE" id="PS51257">
    <property type="entry name" value="PROKAR_LIPOPROTEIN"/>
    <property type="match status" value="1"/>
</dbReference>
<dbReference type="AlphaFoldDB" id="A0AAD5N657"/>
<keyword evidence="3" id="KW-1185">Reference proteome</keyword>
<feature type="signal peptide" evidence="1">
    <location>
        <begin position="1"/>
        <end position="24"/>
    </location>
</feature>
<feature type="chain" id="PRO_5042246916" evidence="1">
    <location>
        <begin position="25"/>
        <end position="118"/>
    </location>
</feature>
<proteinExistence type="predicted"/>
<gene>
    <name evidence="2" type="ORF">KIN20_022440</name>
</gene>
<comment type="caution">
    <text evidence="2">The sequence shown here is derived from an EMBL/GenBank/DDBJ whole genome shotgun (WGS) entry which is preliminary data.</text>
</comment>
<protein>
    <submittedName>
        <fullName evidence="2">Uncharacterized protein</fullName>
    </submittedName>
</protein>
<name>A0AAD5N657_PARTN</name>
<keyword evidence="1" id="KW-0732">Signal</keyword>
<organism evidence="2 3">
    <name type="scientific">Parelaphostrongylus tenuis</name>
    <name type="common">Meningeal worm</name>
    <dbReference type="NCBI Taxonomy" id="148309"/>
    <lineage>
        <taxon>Eukaryota</taxon>
        <taxon>Metazoa</taxon>
        <taxon>Ecdysozoa</taxon>
        <taxon>Nematoda</taxon>
        <taxon>Chromadorea</taxon>
        <taxon>Rhabditida</taxon>
        <taxon>Rhabditina</taxon>
        <taxon>Rhabditomorpha</taxon>
        <taxon>Strongyloidea</taxon>
        <taxon>Metastrongylidae</taxon>
        <taxon>Parelaphostrongylus</taxon>
    </lineage>
</organism>
<dbReference type="EMBL" id="JAHQIW010004525">
    <property type="protein sequence ID" value="KAJ1362767.1"/>
    <property type="molecule type" value="Genomic_DNA"/>
</dbReference>
<evidence type="ECO:0000313" key="3">
    <source>
        <dbReference type="Proteomes" id="UP001196413"/>
    </source>
</evidence>
<dbReference type="Proteomes" id="UP001196413">
    <property type="component" value="Unassembled WGS sequence"/>
</dbReference>
<evidence type="ECO:0000256" key="1">
    <source>
        <dbReference type="SAM" id="SignalP"/>
    </source>
</evidence>